<accession>A0A7Z0DB61</accession>
<evidence type="ECO:0000313" key="1">
    <source>
        <dbReference type="EMBL" id="NYI72374.1"/>
    </source>
</evidence>
<organism evidence="1 2">
    <name type="scientific">Naumannella cuiyingiana</name>
    <dbReference type="NCBI Taxonomy" id="1347891"/>
    <lineage>
        <taxon>Bacteria</taxon>
        <taxon>Bacillati</taxon>
        <taxon>Actinomycetota</taxon>
        <taxon>Actinomycetes</taxon>
        <taxon>Propionibacteriales</taxon>
        <taxon>Propionibacteriaceae</taxon>
        <taxon>Naumannella</taxon>
    </lineage>
</organism>
<comment type="caution">
    <text evidence="1">The sequence shown here is derived from an EMBL/GenBank/DDBJ whole genome shotgun (WGS) entry which is preliminary data.</text>
</comment>
<gene>
    <name evidence="1" type="ORF">GGQ54_002934</name>
</gene>
<proteinExistence type="predicted"/>
<dbReference type="EMBL" id="JACBZS010000001">
    <property type="protein sequence ID" value="NYI72374.1"/>
    <property type="molecule type" value="Genomic_DNA"/>
</dbReference>
<dbReference type="AlphaFoldDB" id="A0A7Z0DB61"/>
<reference evidence="1 2" key="1">
    <citation type="submission" date="2020-07" db="EMBL/GenBank/DDBJ databases">
        <title>Sequencing the genomes of 1000 actinobacteria strains.</title>
        <authorList>
            <person name="Klenk H.-P."/>
        </authorList>
    </citation>
    <scope>NUCLEOTIDE SEQUENCE [LARGE SCALE GENOMIC DNA]</scope>
    <source>
        <strain evidence="1 2">DSM 103164</strain>
    </source>
</reference>
<dbReference type="Proteomes" id="UP000527616">
    <property type="component" value="Unassembled WGS sequence"/>
</dbReference>
<dbReference type="InterPro" id="IPR043758">
    <property type="entry name" value="DUF5703"/>
</dbReference>
<dbReference type="Pfam" id="PF18963">
    <property type="entry name" value="DUF5703"/>
    <property type="match status" value="1"/>
</dbReference>
<dbReference type="RefSeq" id="WP_179446048.1">
    <property type="nucleotide sequence ID" value="NZ_JACBZS010000001.1"/>
</dbReference>
<sequence length="66" mass="8084">MGVTAIEYEEQRVRLDRTLSRRAVARLLTDAAEYRGWELHRLRRYRDGTRDAWMRRKIIRARRTLP</sequence>
<protein>
    <submittedName>
        <fullName evidence="1">Uncharacterized protein</fullName>
    </submittedName>
</protein>
<name>A0A7Z0DB61_9ACTN</name>
<evidence type="ECO:0000313" key="2">
    <source>
        <dbReference type="Proteomes" id="UP000527616"/>
    </source>
</evidence>
<keyword evidence="2" id="KW-1185">Reference proteome</keyword>